<proteinExistence type="predicted"/>
<accession>A0A1T4THW3</accession>
<evidence type="ECO:0000313" key="2">
    <source>
        <dbReference type="Proteomes" id="UP000190367"/>
    </source>
</evidence>
<dbReference type="EMBL" id="FUWZ01000005">
    <property type="protein sequence ID" value="SKA40043.1"/>
    <property type="molecule type" value="Genomic_DNA"/>
</dbReference>
<dbReference type="AlphaFoldDB" id="A0A1T4THW3"/>
<name>A0A1T4THW3_9BACT</name>
<protein>
    <submittedName>
        <fullName evidence="1">Uncharacterized protein</fullName>
    </submittedName>
</protein>
<keyword evidence="2" id="KW-1185">Reference proteome</keyword>
<sequence>MKEVERIFIEKAVERAGIFLYSREIALEFVKACGNENIHLFGIDGFFLKDNRIQPSMTDSIDFSSLFFEGDIYQKAINFLEVRSDNMFFEITCA</sequence>
<dbReference type="Proteomes" id="UP000190367">
    <property type="component" value="Unassembled WGS sequence"/>
</dbReference>
<organism evidence="1 2">
    <name type="scientific">Chitinophaga eiseniae</name>
    <dbReference type="NCBI Taxonomy" id="634771"/>
    <lineage>
        <taxon>Bacteria</taxon>
        <taxon>Pseudomonadati</taxon>
        <taxon>Bacteroidota</taxon>
        <taxon>Chitinophagia</taxon>
        <taxon>Chitinophagales</taxon>
        <taxon>Chitinophagaceae</taxon>
        <taxon>Chitinophaga</taxon>
    </lineage>
</organism>
<gene>
    <name evidence="1" type="ORF">SAMN04488128_105107</name>
</gene>
<dbReference type="OrthoDB" id="676560at2"/>
<dbReference type="RefSeq" id="WP_078671923.1">
    <property type="nucleotide sequence ID" value="NZ_FUWZ01000005.1"/>
</dbReference>
<reference evidence="2" key="1">
    <citation type="submission" date="2017-02" db="EMBL/GenBank/DDBJ databases">
        <authorList>
            <person name="Varghese N."/>
            <person name="Submissions S."/>
        </authorList>
    </citation>
    <scope>NUCLEOTIDE SEQUENCE [LARGE SCALE GENOMIC DNA]</scope>
    <source>
        <strain evidence="2">DSM 22224</strain>
    </source>
</reference>
<evidence type="ECO:0000313" key="1">
    <source>
        <dbReference type="EMBL" id="SKA40043.1"/>
    </source>
</evidence>